<feature type="region of interest" description="Disordered" evidence="1">
    <location>
        <begin position="1"/>
        <end position="40"/>
    </location>
</feature>
<evidence type="ECO:0000313" key="3">
    <source>
        <dbReference type="Proteomes" id="UP001356095"/>
    </source>
</evidence>
<dbReference type="Proteomes" id="UP001356095">
    <property type="component" value="Unassembled WGS sequence"/>
</dbReference>
<comment type="caution">
    <text evidence="2">The sequence shown here is derived from an EMBL/GenBank/DDBJ whole genome shotgun (WGS) entry which is preliminary data.</text>
</comment>
<evidence type="ECO:0000313" key="2">
    <source>
        <dbReference type="EMBL" id="MEE2037680.1"/>
    </source>
</evidence>
<dbReference type="RefSeq" id="WP_330091474.1">
    <property type="nucleotide sequence ID" value="NZ_JAUZMY010000008.1"/>
</dbReference>
<accession>A0ABU7K603</accession>
<dbReference type="EMBL" id="JAUZMY010000008">
    <property type="protein sequence ID" value="MEE2037680.1"/>
    <property type="molecule type" value="Genomic_DNA"/>
</dbReference>
<keyword evidence="3" id="KW-1185">Reference proteome</keyword>
<organism evidence="2 3">
    <name type="scientific">Nocardiopsis codii</name>
    <dbReference type="NCBI Taxonomy" id="3065942"/>
    <lineage>
        <taxon>Bacteria</taxon>
        <taxon>Bacillati</taxon>
        <taxon>Actinomycetota</taxon>
        <taxon>Actinomycetes</taxon>
        <taxon>Streptosporangiales</taxon>
        <taxon>Nocardiopsidaceae</taxon>
        <taxon>Nocardiopsis</taxon>
    </lineage>
</organism>
<evidence type="ECO:0000256" key="1">
    <source>
        <dbReference type="SAM" id="MobiDB-lite"/>
    </source>
</evidence>
<reference evidence="2 3" key="1">
    <citation type="submission" date="2023-08" db="EMBL/GenBank/DDBJ databases">
        <authorList>
            <person name="Girao M."/>
            <person name="Carvalho M.F."/>
        </authorList>
    </citation>
    <scope>NUCLEOTIDE SEQUENCE [LARGE SCALE GENOMIC DNA]</scope>
    <source>
        <strain evidence="2 3">CT-R113</strain>
    </source>
</reference>
<sequence>MKFELVEPSEEDSTNRELPAPGARSEGAQEPSAPPLGHEHADALVRPVRERMNTAVEGVRASLNQLRAHVADENTAEALRSVASVPEIGAGTVFHAHRFAAPTQAGER</sequence>
<name>A0ABU7K603_9ACTN</name>
<protein>
    <submittedName>
        <fullName evidence="2">Cell envelope biogenesis protein TolA</fullName>
    </submittedName>
</protein>
<gene>
    <name evidence="2" type="ORF">Q8791_10660</name>
</gene>
<proteinExistence type="predicted"/>